<dbReference type="Pfam" id="PF01925">
    <property type="entry name" value="TauE"/>
    <property type="match status" value="1"/>
</dbReference>
<feature type="transmembrane region" description="Helical" evidence="8">
    <location>
        <begin position="220"/>
        <end position="239"/>
    </location>
</feature>
<evidence type="ECO:0000256" key="5">
    <source>
        <dbReference type="ARBA" id="ARBA00022692"/>
    </source>
</evidence>
<protein>
    <recommendedName>
        <fullName evidence="8">Probable membrane transporter protein</fullName>
    </recommendedName>
</protein>
<dbReference type="InterPro" id="IPR002781">
    <property type="entry name" value="TM_pro_TauE-like"/>
</dbReference>
<keyword evidence="7 8" id="KW-0472">Membrane</keyword>
<comment type="similarity">
    <text evidence="2 8">Belongs to the 4-toluene sulfonate uptake permease (TSUP) (TC 2.A.102) family.</text>
</comment>
<accession>A0A1M7K744</accession>
<evidence type="ECO:0000256" key="8">
    <source>
        <dbReference type="RuleBase" id="RU363041"/>
    </source>
</evidence>
<feature type="transmembrane region" description="Helical" evidence="8">
    <location>
        <begin position="42"/>
        <end position="61"/>
    </location>
</feature>
<proteinExistence type="inferred from homology"/>
<dbReference type="PANTHER" id="PTHR30269">
    <property type="entry name" value="TRANSMEMBRANE PROTEIN YFCA"/>
    <property type="match status" value="1"/>
</dbReference>
<dbReference type="EMBL" id="FRCB01000010">
    <property type="protein sequence ID" value="SHM61076.1"/>
    <property type="molecule type" value="Genomic_DNA"/>
</dbReference>
<gene>
    <name evidence="9" type="ORF">SAMN05443432_1107</name>
</gene>
<comment type="subcellular location">
    <subcellularLocation>
        <location evidence="1 8">Cell membrane</location>
        <topology evidence="1 8">Multi-pass membrane protein</topology>
    </subcellularLocation>
</comment>
<keyword evidence="4 8" id="KW-1003">Cell membrane</keyword>
<feature type="transmembrane region" description="Helical" evidence="8">
    <location>
        <begin position="124"/>
        <end position="149"/>
    </location>
</feature>
<keyword evidence="5 8" id="KW-0812">Transmembrane</keyword>
<evidence type="ECO:0000256" key="2">
    <source>
        <dbReference type="ARBA" id="ARBA00009142"/>
    </source>
</evidence>
<evidence type="ECO:0000313" key="10">
    <source>
        <dbReference type="Proteomes" id="UP000322545"/>
    </source>
</evidence>
<sequence>MELIAASAIVMLAAILHACTGFGFSVLATPFLLLVYDTADAIQINIALSILISLVLMPKLVADVDRPLLGRLMLGSLMGAPVGIAIYVYANPDQLRAAIGVLLLVFSVLVLRKLRFTRSRRRDLMTGGFSGALTAGLGMPGPPLMVYFAGTTLTPSVLRSTTLVCFLVTYSISLILQIVVGSSSLEVLKAALFLSPATGAGVVIGQLLFRRLNPAGFMKLIHGLLIVTGAYLVIGAVLAG</sequence>
<dbReference type="AlphaFoldDB" id="A0A1M7K744"/>
<reference evidence="9 10" key="1">
    <citation type="submission" date="2016-11" db="EMBL/GenBank/DDBJ databases">
        <authorList>
            <person name="Varghese N."/>
            <person name="Submissions S."/>
        </authorList>
    </citation>
    <scope>NUCLEOTIDE SEQUENCE [LARGE SCALE GENOMIC DNA]</scope>
    <source>
        <strain evidence="9 10">DSM 28249</strain>
    </source>
</reference>
<feature type="transmembrane region" description="Helical" evidence="8">
    <location>
        <begin position="95"/>
        <end position="112"/>
    </location>
</feature>
<dbReference type="RefSeq" id="WP_149780573.1">
    <property type="nucleotide sequence ID" value="NZ_FRCB01000010.1"/>
</dbReference>
<dbReference type="Proteomes" id="UP000322545">
    <property type="component" value="Unassembled WGS sequence"/>
</dbReference>
<dbReference type="GO" id="GO:0005886">
    <property type="term" value="C:plasma membrane"/>
    <property type="evidence" value="ECO:0007669"/>
    <property type="project" value="UniProtKB-SubCell"/>
</dbReference>
<keyword evidence="6 8" id="KW-1133">Transmembrane helix</keyword>
<dbReference type="PANTHER" id="PTHR30269:SF37">
    <property type="entry name" value="MEMBRANE TRANSPORTER PROTEIN"/>
    <property type="match status" value="1"/>
</dbReference>
<evidence type="ECO:0000256" key="6">
    <source>
        <dbReference type="ARBA" id="ARBA00022989"/>
    </source>
</evidence>
<feature type="transmembrane region" description="Helical" evidence="8">
    <location>
        <begin position="68"/>
        <end position="89"/>
    </location>
</feature>
<dbReference type="InterPro" id="IPR052017">
    <property type="entry name" value="TSUP"/>
</dbReference>
<evidence type="ECO:0000256" key="4">
    <source>
        <dbReference type="ARBA" id="ARBA00022475"/>
    </source>
</evidence>
<evidence type="ECO:0000313" key="9">
    <source>
        <dbReference type="EMBL" id="SHM61076.1"/>
    </source>
</evidence>
<keyword evidence="3" id="KW-0813">Transport</keyword>
<feature type="transmembrane region" description="Helical" evidence="8">
    <location>
        <begin position="187"/>
        <end position="208"/>
    </location>
</feature>
<organism evidence="9 10">
    <name type="scientific">Roseovarius litoreus</name>
    <dbReference type="NCBI Taxonomy" id="1155722"/>
    <lineage>
        <taxon>Bacteria</taxon>
        <taxon>Pseudomonadati</taxon>
        <taxon>Pseudomonadota</taxon>
        <taxon>Alphaproteobacteria</taxon>
        <taxon>Rhodobacterales</taxon>
        <taxon>Roseobacteraceae</taxon>
        <taxon>Roseovarius</taxon>
    </lineage>
</organism>
<name>A0A1M7K744_9RHOB</name>
<feature type="transmembrane region" description="Helical" evidence="8">
    <location>
        <begin position="161"/>
        <end position="180"/>
    </location>
</feature>
<evidence type="ECO:0000256" key="7">
    <source>
        <dbReference type="ARBA" id="ARBA00023136"/>
    </source>
</evidence>
<evidence type="ECO:0000256" key="3">
    <source>
        <dbReference type="ARBA" id="ARBA00022448"/>
    </source>
</evidence>
<keyword evidence="10" id="KW-1185">Reference proteome</keyword>
<evidence type="ECO:0000256" key="1">
    <source>
        <dbReference type="ARBA" id="ARBA00004651"/>
    </source>
</evidence>